<dbReference type="KEGG" id="tzo:THMIRHAT_13190"/>
<feature type="transmembrane region" description="Helical" evidence="10">
    <location>
        <begin position="163"/>
        <end position="184"/>
    </location>
</feature>
<comment type="subcellular location">
    <subcellularLocation>
        <location evidence="1">Cell inner membrane</location>
        <topology evidence="1">Multi-pass membrane protein</topology>
    </subcellularLocation>
</comment>
<dbReference type="GO" id="GO:0006811">
    <property type="term" value="P:monoatomic ion transport"/>
    <property type="evidence" value="ECO:0007669"/>
    <property type="project" value="UniProtKB-KW"/>
</dbReference>
<feature type="transmembrane region" description="Helical" evidence="10">
    <location>
        <begin position="53"/>
        <end position="75"/>
    </location>
</feature>
<evidence type="ECO:0000256" key="3">
    <source>
        <dbReference type="ARBA" id="ARBA00022449"/>
    </source>
</evidence>
<accession>A0A6F8PN76</accession>
<organism evidence="11 12">
    <name type="scientific">Thiosulfativibrio zosterae</name>
    <dbReference type="NCBI Taxonomy" id="2675053"/>
    <lineage>
        <taxon>Bacteria</taxon>
        <taxon>Pseudomonadati</taxon>
        <taxon>Pseudomonadota</taxon>
        <taxon>Gammaproteobacteria</taxon>
        <taxon>Thiotrichales</taxon>
        <taxon>Piscirickettsiaceae</taxon>
        <taxon>Thiosulfativibrio</taxon>
    </lineage>
</organism>
<dbReference type="PIRSF" id="PIRSF006603">
    <property type="entry name" value="DinF"/>
    <property type="match status" value="1"/>
</dbReference>
<keyword evidence="3" id="KW-0050">Antiport</keyword>
<evidence type="ECO:0000313" key="12">
    <source>
        <dbReference type="Proteomes" id="UP000501466"/>
    </source>
</evidence>
<dbReference type="InterPro" id="IPR048279">
    <property type="entry name" value="MdtK-like"/>
</dbReference>
<evidence type="ECO:0000256" key="8">
    <source>
        <dbReference type="ARBA" id="ARBA00023136"/>
    </source>
</evidence>
<feature type="transmembrane region" description="Helical" evidence="10">
    <location>
        <begin position="12"/>
        <end position="33"/>
    </location>
</feature>
<dbReference type="GO" id="GO:0005886">
    <property type="term" value="C:plasma membrane"/>
    <property type="evidence" value="ECO:0007669"/>
    <property type="project" value="UniProtKB-SubCell"/>
</dbReference>
<proteinExistence type="predicted"/>
<dbReference type="PANTHER" id="PTHR43298">
    <property type="entry name" value="MULTIDRUG RESISTANCE PROTEIN NORM-RELATED"/>
    <property type="match status" value="1"/>
</dbReference>
<keyword evidence="7" id="KW-0406">Ion transport</keyword>
<dbReference type="GO" id="GO:0042910">
    <property type="term" value="F:xenobiotic transmembrane transporter activity"/>
    <property type="evidence" value="ECO:0007669"/>
    <property type="project" value="InterPro"/>
</dbReference>
<dbReference type="CDD" id="cd13131">
    <property type="entry name" value="MATE_NorM_like"/>
    <property type="match status" value="1"/>
</dbReference>
<evidence type="ECO:0000256" key="9">
    <source>
        <dbReference type="ARBA" id="ARBA00031636"/>
    </source>
</evidence>
<keyword evidence="5 10" id="KW-0812">Transmembrane</keyword>
<evidence type="ECO:0000256" key="5">
    <source>
        <dbReference type="ARBA" id="ARBA00022692"/>
    </source>
</evidence>
<feature type="transmembrane region" description="Helical" evidence="10">
    <location>
        <begin position="238"/>
        <end position="264"/>
    </location>
</feature>
<feature type="transmembrane region" description="Helical" evidence="10">
    <location>
        <begin position="87"/>
        <end position="111"/>
    </location>
</feature>
<feature type="transmembrane region" description="Helical" evidence="10">
    <location>
        <begin position="313"/>
        <end position="336"/>
    </location>
</feature>
<protein>
    <recommendedName>
        <fullName evidence="9">Multidrug-efflux transporter</fullName>
    </recommendedName>
</protein>
<keyword evidence="4" id="KW-1003">Cell membrane</keyword>
<dbReference type="GO" id="GO:0015297">
    <property type="term" value="F:antiporter activity"/>
    <property type="evidence" value="ECO:0007669"/>
    <property type="project" value="UniProtKB-KW"/>
</dbReference>
<evidence type="ECO:0000256" key="6">
    <source>
        <dbReference type="ARBA" id="ARBA00022989"/>
    </source>
</evidence>
<feature type="transmembrane region" description="Helical" evidence="10">
    <location>
        <begin position="388"/>
        <end position="408"/>
    </location>
</feature>
<name>A0A6F8PN76_9GAMM</name>
<sequence>MKRAEFIQEAKLLIQLAIPIFLAQIALTSLGVVDTLMSSWVGTHDLAAIGLGSSILLPIFMVPTGILLALTPLIAKSYGKQDHLQIRLFLIQGLWVALPLGAIAALVLLNLKPLLLSLSLEPEVFRLTLDYLTYIAWGLPGIALFQALRFFWEGLGKTLPTMLISFFALLINIPLNAIFIYGLGPIEAQGAAGCGIASSLVMWSMFLVGLGYVLSGFETRQYLNKLLEKPNFSAIKSILTLGIPNTLALLFEVSLFSLIALFIAQLGSVVIAAHQIALSYSSLVFMVPLSLSMAVSVRIATVYGQNNKVRLLSVYKVSMAIALAVGLILMSFTYLLNQTIVGWFTSDAAVSQLALILLFYAIAYQVFDSIQSTSAGALRGLHNTKITMVVTFVSYWLIGLGMGYVLSLTDILVPAMGVEGFWLGIFIGIFFAAVILTFQLRQLMKRTVLEMAS</sequence>
<dbReference type="Pfam" id="PF01554">
    <property type="entry name" value="MatE"/>
    <property type="match status" value="2"/>
</dbReference>
<dbReference type="NCBIfam" id="TIGR00797">
    <property type="entry name" value="matE"/>
    <property type="match status" value="1"/>
</dbReference>
<dbReference type="InterPro" id="IPR002528">
    <property type="entry name" value="MATE_fam"/>
</dbReference>
<dbReference type="InterPro" id="IPR050222">
    <property type="entry name" value="MATE_MdtK"/>
</dbReference>
<dbReference type="EMBL" id="AP021888">
    <property type="protein sequence ID" value="BBP43573.1"/>
    <property type="molecule type" value="Genomic_DNA"/>
</dbReference>
<feature type="transmembrane region" description="Helical" evidence="10">
    <location>
        <begin position="420"/>
        <end position="438"/>
    </location>
</feature>
<feature type="transmembrane region" description="Helical" evidence="10">
    <location>
        <begin position="276"/>
        <end position="301"/>
    </location>
</feature>
<gene>
    <name evidence="11" type="primary">norM</name>
    <name evidence="11" type="ORF">THMIRHAT_13190</name>
</gene>
<evidence type="ECO:0000256" key="4">
    <source>
        <dbReference type="ARBA" id="ARBA00022475"/>
    </source>
</evidence>
<dbReference type="PANTHER" id="PTHR43298:SF2">
    <property type="entry name" value="FMN_FAD EXPORTER YEEO-RELATED"/>
    <property type="match status" value="1"/>
</dbReference>
<evidence type="ECO:0000256" key="10">
    <source>
        <dbReference type="SAM" id="Phobius"/>
    </source>
</evidence>
<keyword evidence="12" id="KW-1185">Reference proteome</keyword>
<dbReference type="AlphaFoldDB" id="A0A6F8PN76"/>
<reference evidence="12" key="1">
    <citation type="submission" date="2019-11" db="EMBL/GenBank/DDBJ databases">
        <title>Isolation and characterization of two novel species in the genus Thiomicrorhabdus.</title>
        <authorList>
            <person name="Mochizuki J."/>
            <person name="Kojima H."/>
            <person name="Fukui M."/>
        </authorList>
    </citation>
    <scope>NUCLEOTIDE SEQUENCE [LARGE SCALE GENOMIC DNA]</scope>
    <source>
        <strain evidence="12">AkT22</strain>
    </source>
</reference>
<evidence type="ECO:0000313" key="11">
    <source>
        <dbReference type="EMBL" id="BBP43573.1"/>
    </source>
</evidence>
<dbReference type="Proteomes" id="UP000501466">
    <property type="component" value="Chromosome"/>
</dbReference>
<evidence type="ECO:0000256" key="7">
    <source>
        <dbReference type="ARBA" id="ARBA00023065"/>
    </source>
</evidence>
<keyword evidence="6 10" id="KW-1133">Transmembrane helix</keyword>
<feature type="transmembrane region" description="Helical" evidence="10">
    <location>
        <begin position="348"/>
        <end position="367"/>
    </location>
</feature>
<feature type="transmembrane region" description="Helical" evidence="10">
    <location>
        <begin position="131"/>
        <end position="151"/>
    </location>
</feature>
<keyword evidence="2" id="KW-0813">Transport</keyword>
<evidence type="ECO:0000256" key="1">
    <source>
        <dbReference type="ARBA" id="ARBA00004429"/>
    </source>
</evidence>
<dbReference type="RefSeq" id="WP_173291360.1">
    <property type="nucleotide sequence ID" value="NZ_AP021888.1"/>
</dbReference>
<feature type="transmembrane region" description="Helical" evidence="10">
    <location>
        <begin position="196"/>
        <end position="217"/>
    </location>
</feature>
<keyword evidence="8 10" id="KW-0472">Membrane</keyword>
<evidence type="ECO:0000256" key="2">
    <source>
        <dbReference type="ARBA" id="ARBA00022448"/>
    </source>
</evidence>